<keyword evidence="3" id="KW-1185">Reference proteome</keyword>
<comment type="caution">
    <text evidence="2">The sequence shown here is derived from an EMBL/GenBank/DDBJ whole genome shotgun (WGS) entry which is preliminary data.</text>
</comment>
<organism evidence="2 3">
    <name type="scientific">Bacillus badius</name>
    <dbReference type="NCBI Taxonomy" id="1455"/>
    <lineage>
        <taxon>Bacteria</taxon>
        <taxon>Bacillati</taxon>
        <taxon>Bacillota</taxon>
        <taxon>Bacilli</taxon>
        <taxon>Bacillales</taxon>
        <taxon>Bacillaceae</taxon>
        <taxon>Pseudobacillus</taxon>
    </lineage>
</organism>
<evidence type="ECO:0000256" key="1">
    <source>
        <dbReference type="SAM" id="SignalP"/>
    </source>
</evidence>
<dbReference type="PROSITE" id="PS51257">
    <property type="entry name" value="PROKAR_LIPOPROTEIN"/>
    <property type="match status" value="1"/>
</dbReference>
<protein>
    <recommendedName>
        <fullName evidence="4">Lipoprotein</fullName>
    </recommendedName>
</protein>
<dbReference type="GeneID" id="92777513"/>
<sequence>MKKILGCLVVVCVLIGTAACGKNAVSEGEAARFVKEYKAEQYTVEDPANIPTGEEIGEKVKRYLSKEEFERQLANRTFSLTPDMAKKMNRSIKLQSVKLKKEAENEDGTVRYNYTMKLKIYDDETSDIVEKQGQLTLANEDGLKIMRDWEDQITKISDETF</sequence>
<evidence type="ECO:0008006" key="4">
    <source>
        <dbReference type="Google" id="ProtNLM"/>
    </source>
</evidence>
<evidence type="ECO:0000313" key="2">
    <source>
        <dbReference type="EMBL" id="KIL78805.1"/>
    </source>
</evidence>
<dbReference type="RefSeq" id="WP_041095554.1">
    <property type="nucleotide sequence ID" value="NZ_BSSZ01000001.1"/>
</dbReference>
<evidence type="ECO:0000313" key="3">
    <source>
        <dbReference type="Proteomes" id="UP000031982"/>
    </source>
</evidence>
<accession>A0ABR5AVQ3</accession>
<feature type="signal peptide" evidence="1">
    <location>
        <begin position="1"/>
        <end position="18"/>
    </location>
</feature>
<dbReference type="Proteomes" id="UP000031982">
    <property type="component" value="Unassembled WGS sequence"/>
</dbReference>
<feature type="chain" id="PRO_5045834027" description="Lipoprotein" evidence="1">
    <location>
        <begin position="19"/>
        <end position="161"/>
    </location>
</feature>
<reference evidence="2 3" key="1">
    <citation type="submission" date="2015-01" db="EMBL/GenBank/DDBJ databases">
        <title>Genome Assembly of Bacillus badius MTCC 1458.</title>
        <authorList>
            <person name="Verma A."/>
            <person name="Khatri I."/>
            <person name="Mual P."/>
            <person name="Subramanian S."/>
            <person name="Krishnamurthi S."/>
        </authorList>
    </citation>
    <scope>NUCLEOTIDE SEQUENCE [LARGE SCALE GENOMIC DNA]</scope>
    <source>
        <strain evidence="2 3">MTCC 1458</strain>
    </source>
</reference>
<name>A0ABR5AVQ3_BACBA</name>
<dbReference type="EMBL" id="JXLP01000009">
    <property type="protein sequence ID" value="KIL78805.1"/>
    <property type="molecule type" value="Genomic_DNA"/>
</dbReference>
<proteinExistence type="predicted"/>
<keyword evidence="1" id="KW-0732">Signal</keyword>
<gene>
    <name evidence="2" type="ORF">SD77_4485</name>
</gene>